<dbReference type="InterPro" id="IPR000858">
    <property type="entry name" value="S_locus_glycoprot_dom"/>
</dbReference>
<dbReference type="RefSeq" id="XP_048318657.1">
    <property type="nucleotide sequence ID" value="XM_048462700.2"/>
</dbReference>
<dbReference type="SMART" id="SM00473">
    <property type="entry name" value="PAN_AP"/>
    <property type="match status" value="1"/>
</dbReference>
<comment type="catalytic activity">
    <reaction evidence="5">
        <text>L-threonyl-[protein] + ATP = O-phospho-L-threonyl-[protein] + ADP + H(+)</text>
        <dbReference type="Rhea" id="RHEA:46608"/>
        <dbReference type="Rhea" id="RHEA-COMP:11060"/>
        <dbReference type="Rhea" id="RHEA-COMP:11605"/>
        <dbReference type="ChEBI" id="CHEBI:15378"/>
        <dbReference type="ChEBI" id="CHEBI:30013"/>
        <dbReference type="ChEBI" id="CHEBI:30616"/>
        <dbReference type="ChEBI" id="CHEBI:61977"/>
        <dbReference type="ChEBI" id="CHEBI:456216"/>
        <dbReference type="EC" id="2.7.11.1"/>
    </reaction>
</comment>
<dbReference type="InterPro" id="IPR003609">
    <property type="entry name" value="Pan_app"/>
</dbReference>
<feature type="domain" description="Apple" evidence="10">
    <location>
        <begin position="266"/>
        <end position="349"/>
    </location>
</feature>
<keyword evidence="7" id="KW-0245">EGF-like domain</keyword>
<evidence type="ECO:0000256" key="6">
    <source>
        <dbReference type="ARBA" id="ARBA00048679"/>
    </source>
</evidence>
<proteinExistence type="predicted"/>
<dbReference type="Pfam" id="PF00954">
    <property type="entry name" value="S_locus_glycop"/>
    <property type="match status" value="1"/>
</dbReference>
<keyword evidence="2" id="KW-0732">Signal</keyword>
<sequence length="352" mass="39221">MIPFLTIDTTNGNLVLYKTNRTNINQTVQVVWSTNASSACSPAIDCVAQLLDTGNLVLLHNISKHVMWQSFDHPTNTILPSMKVGIDRRTGLNRLITSWKSEDDPGTGNYSFRMNPSGFPQLIVYKGQIPWWSVGHWNGIAWNGVPALAVKFRFHVGFVDDKNETGGVWDVFDSSILSQFVVNECGRIQLFLWYEGAEQGWNEMWSAPTDRCDQYGHCSSFGLCDSSNPSQFKCACLRGYEPRSPTEWSMRDANHGCVRKTGSLICREGEGFVKVANVKVPDTPRVEVISSGFSLKACEKECLRNCNCTAYASANISKEGSGCILWHGNLIDTRKFTVDAGQDLYIALMSMN</sequence>
<evidence type="ECO:0000256" key="3">
    <source>
        <dbReference type="ARBA" id="ARBA00023157"/>
    </source>
</evidence>
<keyword evidence="3" id="KW-1015">Disulfide bond</keyword>
<keyword evidence="11" id="KW-1185">Reference proteome</keyword>
<dbReference type="InterPro" id="IPR000742">
    <property type="entry name" value="EGF"/>
</dbReference>
<comment type="catalytic activity">
    <reaction evidence="6">
        <text>L-seryl-[protein] + ATP = O-phospho-L-seryl-[protein] + ADP + H(+)</text>
        <dbReference type="Rhea" id="RHEA:17989"/>
        <dbReference type="Rhea" id="RHEA-COMP:9863"/>
        <dbReference type="Rhea" id="RHEA-COMP:11604"/>
        <dbReference type="ChEBI" id="CHEBI:15378"/>
        <dbReference type="ChEBI" id="CHEBI:29999"/>
        <dbReference type="ChEBI" id="CHEBI:30616"/>
        <dbReference type="ChEBI" id="CHEBI:83421"/>
        <dbReference type="ChEBI" id="CHEBI:456216"/>
        <dbReference type="EC" id="2.7.11.1"/>
    </reaction>
</comment>
<evidence type="ECO:0000256" key="5">
    <source>
        <dbReference type="ARBA" id="ARBA00047899"/>
    </source>
</evidence>
<evidence type="ECO:0000259" key="8">
    <source>
        <dbReference type="PROSITE" id="PS50026"/>
    </source>
</evidence>
<dbReference type="SUPFAM" id="SSF51110">
    <property type="entry name" value="alpha-D-mannose-specific plant lectins"/>
    <property type="match status" value="1"/>
</dbReference>
<dbReference type="PROSITE" id="PS50026">
    <property type="entry name" value="EGF_3"/>
    <property type="match status" value="1"/>
</dbReference>
<dbReference type="PROSITE" id="PS50927">
    <property type="entry name" value="BULB_LECTIN"/>
    <property type="match status" value="1"/>
</dbReference>
<organism evidence="11 12">
    <name type="scientific">Ziziphus jujuba</name>
    <name type="common">Chinese jujube</name>
    <name type="synonym">Ziziphus sativa</name>
    <dbReference type="NCBI Taxonomy" id="326968"/>
    <lineage>
        <taxon>Eukaryota</taxon>
        <taxon>Viridiplantae</taxon>
        <taxon>Streptophyta</taxon>
        <taxon>Embryophyta</taxon>
        <taxon>Tracheophyta</taxon>
        <taxon>Spermatophyta</taxon>
        <taxon>Magnoliopsida</taxon>
        <taxon>eudicotyledons</taxon>
        <taxon>Gunneridae</taxon>
        <taxon>Pentapetalae</taxon>
        <taxon>rosids</taxon>
        <taxon>fabids</taxon>
        <taxon>Rosales</taxon>
        <taxon>Rhamnaceae</taxon>
        <taxon>Paliureae</taxon>
        <taxon>Ziziphus</taxon>
    </lineage>
</organism>
<evidence type="ECO:0000313" key="11">
    <source>
        <dbReference type="Proteomes" id="UP001652623"/>
    </source>
</evidence>
<accession>A0ABM3I1G6</accession>
<dbReference type="Pfam" id="PF08276">
    <property type="entry name" value="PAN_2"/>
    <property type="match status" value="1"/>
</dbReference>
<dbReference type="Pfam" id="PF01453">
    <property type="entry name" value="B_lectin"/>
    <property type="match status" value="1"/>
</dbReference>
<dbReference type="CDD" id="cd01098">
    <property type="entry name" value="PAN_AP_plant"/>
    <property type="match status" value="1"/>
</dbReference>
<dbReference type="Gene3D" id="2.90.10.10">
    <property type="entry name" value="Bulb-type lectin domain"/>
    <property type="match status" value="1"/>
</dbReference>
<dbReference type="GeneID" id="125418650"/>
<feature type="domain" description="Bulb-type lectin" evidence="9">
    <location>
        <begin position="1"/>
        <end position="71"/>
    </location>
</feature>
<dbReference type="InterPro" id="IPR001480">
    <property type="entry name" value="Bulb-type_lectin_dom"/>
</dbReference>
<gene>
    <name evidence="12" type="primary">LOC125418650</name>
</gene>
<evidence type="ECO:0000259" key="9">
    <source>
        <dbReference type="PROSITE" id="PS50927"/>
    </source>
</evidence>
<dbReference type="InterPro" id="IPR036426">
    <property type="entry name" value="Bulb-type_lectin_dom_sf"/>
</dbReference>
<dbReference type="PROSITE" id="PS50948">
    <property type="entry name" value="PAN"/>
    <property type="match status" value="1"/>
</dbReference>
<protein>
    <recommendedName>
        <fullName evidence="1">non-specific serine/threonine protein kinase</fullName>
        <ecNumber evidence="1">2.7.11.1</ecNumber>
    </recommendedName>
</protein>
<dbReference type="PANTHER" id="PTHR32444">
    <property type="entry name" value="BULB-TYPE LECTIN DOMAIN-CONTAINING PROTEIN"/>
    <property type="match status" value="1"/>
</dbReference>
<dbReference type="EC" id="2.7.11.1" evidence="1"/>
<dbReference type="PANTHER" id="PTHR32444:SF63">
    <property type="entry name" value="G-TYPE LECTIN S-RECEPTOR-LIKE SERINE_THREONINE-PROTEIN KINASE RKS1"/>
    <property type="match status" value="1"/>
</dbReference>
<evidence type="ECO:0000256" key="1">
    <source>
        <dbReference type="ARBA" id="ARBA00012513"/>
    </source>
</evidence>
<comment type="caution">
    <text evidence="7">Lacks conserved residue(s) required for the propagation of feature annotation.</text>
</comment>
<evidence type="ECO:0000256" key="7">
    <source>
        <dbReference type="PROSITE-ProRule" id="PRU00076"/>
    </source>
</evidence>
<evidence type="ECO:0000313" key="12">
    <source>
        <dbReference type="RefSeq" id="XP_048318657.1"/>
    </source>
</evidence>
<feature type="domain" description="EGF-like" evidence="8">
    <location>
        <begin position="208"/>
        <end position="246"/>
    </location>
</feature>
<reference evidence="12" key="1">
    <citation type="submission" date="2025-08" db="UniProtKB">
        <authorList>
            <consortium name="RefSeq"/>
        </authorList>
    </citation>
    <scope>IDENTIFICATION</scope>
    <source>
        <tissue evidence="12">Seedling</tissue>
    </source>
</reference>
<name>A0ABM3I1G6_ZIZJJ</name>
<dbReference type="Proteomes" id="UP001652623">
    <property type="component" value="Chromosome 12"/>
</dbReference>
<evidence type="ECO:0000256" key="4">
    <source>
        <dbReference type="ARBA" id="ARBA00023180"/>
    </source>
</evidence>
<keyword evidence="4" id="KW-0325">Glycoprotein</keyword>
<evidence type="ECO:0000256" key="2">
    <source>
        <dbReference type="ARBA" id="ARBA00022729"/>
    </source>
</evidence>
<evidence type="ECO:0000259" key="10">
    <source>
        <dbReference type="PROSITE" id="PS50948"/>
    </source>
</evidence>